<reference evidence="3 4" key="1">
    <citation type="submission" date="2006-06" db="EMBL/GenBank/DDBJ databases">
        <authorList>
            <person name="Moran M.A."/>
            <person name="Ferriera S."/>
            <person name="Johnson J."/>
            <person name="Kravitz S."/>
            <person name="Beeson K."/>
            <person name="Sutton G."/>
            <person name="Rogers Y.-H."/>
            <person name="Friedman R."/>
            <person name="Frazier M."/>
            <person name="Venter J.C."/>
        </authorList>
    </citation>
    <scope>NUCLEOTIDE SEQUENCE [LARGE SCALE GENOMIC DNA]</scope>
    <source>
        <strain evidence="3 4">E-37</strain>
    </source>
</reference>
<sequence>MSGLTEAGAQLREDLSTRHGVSREAVQTLMDAVLRGGGTQAQFDIPELGGMGQWSWGGMTMVGDMFNNGLKAQVDALCTEIAQVASRTPLYERSAPKSGTYSGGQFQSQGLGQPGGMSMGLGGSSGWWPEGLGQPASQGAQNDLSYAIFPGKRRLAINLAGRVTVYDTGNHEIGGISQQQGGNTSWTFTSQYGTVDLRSLQEVREDPEEAPAPQEPTTEAPEQDTPEAATLDMDSGSSGDSTWGPVALDDPDPSPAEPSQAPELPEASRPPEFTARDNSAAAEDTQEPAWVTPPSSEPQNDPFSAPRPEPEAPSIYSGARVLNSADEIFAALEKLGALRDIHILSDEEFEAKKAELLSRL</sequence>
<feature type="region of interest" description="Disordered" evidence="1">
    <location>
        <begin position="203"/>
        <end position="315"/>
    </location>
</feature>
<dbReference type="Pfam" id="PF09851">
    <property type="entry name" value="SHOCT"/>
    <property type="match status" value="1"/>
</dbReference>
<evidence type="ECO:0000259" key="2">
    <source>
        <dbReference type="Pfam" id="PF09851"/>
    </source>
</evidence>
<dbReference type="EMBL" id="AAYA01000016">
    <property type="protein sequence ID" value="EBA06364.1"/>
    <property type="molecule type" value="Genomic_DNA"/>
</dbReference>
<organism evidence="3 4">
    <name type="scientific">Sagittula stellata (strain ATCC 700073 / DSM 11524 / E-37)</name>
    <dbReference type="NCBI Taxonomy" id="388399"/>
    <lineage>
        <taxon>Bacteria</taxon>
        <taxon>Pseudomonadati</taxon>
        <taxon>Pseudomonadota</taxon>
        <taxon>Alphaproteobacteria</taxon>
        <taxon>Rhodobacterales</taxon>
        <taxon>Roseobacteraceae</taxon>
        <taxon>Sagittula</taxon>
    </lineage>
</organism>
<protein>
    <recommendedName>
        <fullName evidence="2">SHOCT domain-containing protein</fullName>
    </recommendedName>
</protein>
<dbReference type="RefSeq" id="WP_005862672.1">
    <property type="nucleotide sequence ID" value="NZ_AAYA01000016.1"/>
</dbReference>
<gene>
    <name evidence="3" type="ORF">SSE37_18040</name>
</gene>
<feature type="compositionally biased region" description="Polar residues" evidence="1">
    <location>
        <begin position="293"/>
        <end position="302"/>
    </location>
</feature>
<feature type="domain" description="SHOCT" evidence="2">
    <location>
        <begin position="330"/>
        <end position="357"/>
    </location>
</feature>
<evidence type="ECO:0000256" key="1">
    <source>
        <dbReference type="SAM" id="MobiDB-lite"/>
    </source>
</evidence>
<feature type="region of interest" description="Disordered" evidence="1">
    <location>
        <begin position="93"/>
        <end position="136"/>
    </location>
</feature>
<name>A3K8Y1_SAGS3</name>
<dbReference type="eggNOG" id="ENOG502ZA0Y">
    <property type="taxonomic scope" value="Bacteria"/>
</dbReference>
<dbReference type="Proteomes" id="UP000005713">
    <property type="component" value="Unassembled WGS sequence"/>
</dbReference>
<evidence type="ECO:0000313" key="3">
    <source>
        <dbReference type="EMBL" id="EBA06364.1"/>
    </source>
</evidence>
<feature type="compositionally biased region" description="Low complexity" evidence="1">
    <location>
        <begin position="211"/>
        <end position="220"/>
    </location>
</feature>
<proteinExistence type="predicted"/>
<accession>A3K8Y1</accession>
<dbReference type="AlphaFoldDB" id="A3K8Y1"/>
<feature type="compositionally biased region" description="Gly residues" evidence="1">
    <location>
        <begin position="112"/>
        <end position="125"/>
    </location>
</feature>
<dbReference type="InterPro" id="IPR018649">
    <property type="entry name" value="SHOCT"/>
</dbReference>
<comment type="caution">
    <text evidence="3">The sequence shown here is derived from an EMBL/GenBank/DDBJ whole genome shotgun (WGS) entry which is preliminary data.</text>
</comment>
<keyword evidence="4" id="KW-1185">Reference proteome</keyword>
<evidence type="ECO:0000313" key="4">
    <source>
        <dbReference type="Proteomes" id="UP000005713"/>
    </source>
</evidence>